<dbReference type="PANTHER" id="PTHR21197">
    <property type="entry name" value="UDP-GALACTOPYRANOSE MUTASE"/>
    <property type="match status" value="1"/>
</dbReference>
<dbReference type="AlphaFoldDB" id="A0A840VR29"/>
<dbReference type="Pfam" id="PF03275">
    <property type="entry name" value="GLF"/>
    <property type="match status" value="1"/>
</dbReference>
<proteinExistence type="predicted"/>
<dbReference type="GO" id="GO:0008767">
    <property type="term" value="F:UDP-galactopyranose mutase activity"/>
    <property type="evidence" value="ECO:0007669"/>
    <property type="project" value="UniProtKB-EC"/>
</dbReference>
<dbReference type="GO" id="GO:0005829">
    <property type="term" value="C:cytosol"/>
    <property type="evidence" value="ECO:0007669"/>
    <property type="project" value="TreeGrafter"/>
</dbReference>
<keyword evidence="3" id="KW-1185">Reference proteome</keyword>
<feature type="domain" description="UDP-galactopyranose mutase C-terminal" evidence="1">
    <location>
        <begin position="148"/>
        <end position="352"/>
    </location>
</feature>
<comment type="caution">
    <text evidence="2">The sequence shown here is derived from an EMBL/GenBank/DDBJ whole genome shotgun (WGS) entry which is preliminary data.</text>
</comment>
<dbReference type="Proteomes" id="UP000553706">
    <property type="component" value="Unassembled WGS sequence"/>
</dbReference>
<dbReference type="EMBL" id="JACHFJ010000011">
    <property type="protein sequence ID" value="MBB5374051.1"/>
    <property type="molecule type" value="Genomic_DNA"/>
</dbReference>
<dbReference type="GO" id="GO:0050660">
    <property type="term" value="F:flavin adenine dinucleotide binding"/>
    <property type="evidence" value="ECO:0007669"/>
    <property type="project" value="TreeGrafter"/>
</dbReference>
<dbReference type="Gene3D" id="3.40.50.720">
    <property type="entry name" value="NAD(P)-binding Rossmann-like Domain"/>
    <property type="match status" value="3"/>
</dbReference>
<organism evidence="2 3">
    <name type="scientific">Acidocella aromatica</name>
    <dbReference type="NCBI Taxonomy" id="1303579"/>
    <lineage>
        <taxon>Bacteria</taxon>
        <taxon>Pseudomonadati</taxon>
        <taxon>Pseudomonadota</taxon>
        <taxon>Alphaproteobacteria</taxon>
        <taxon>Acetobacterales</taxon>
        <taxon>Acidocellaceae</taxon>
        <taxon>Acidocella</taxon>
    </lineage>
</organism>
<gene>
    <name evidence="2" type="ORF">HNP71_002318</name>
</gene>
<dbReference type="SUPFAM" id="SSF54373">
    <property type="entry name" value="FAD-linked reductases, C-terminal domain"/>
    <property type="match status" value="1"/>
</dbReference>
<reference evidence="2 3" key="1">
    <citation type="submission" date="2020-08" db="EMBL/GenBank/DDBJ databases">
        <title>Genomic Encyclopedia of Type Strains, Phase IV (KMG-IV): sequencing the most valuable type-strain genomes for metagenomic binning, comparative biology and taxonomic classification.</title>
        <authorList>
            <person name="Goeker M."/>
        </authorList>
    </citation>
    <scope>NUCLEOTIDE SEQUENCE [LARGE SCALE GENOMIC DNA]</scope>
    <source>
        <strain evidence="2 3">DSM 27026</strain>
    </source>
</reference>
<dbReference type="InterPro" id="IPR015899">
    <property type="entry name" value="UDP-GalPyranose_mutase_C"/>
</dbReference>
<protein>
    <submittedName>
        <fullName evidence="2">UDP-galactopyranose mutase</fullName>
        <ecNumber evidence="2">5.4.99.9</ecNumber>
    </submittedName>
</protein>
<dbReference type="PANTHER" id="PTHR21197:SF0">
    <property type="entry name" value="UDP-GALACTOPYRANOSE MUTASE"/>
    <property type="match status" value="1"/>
</dbReference>
<dbReference type="Pfam" id="PF13450">
    <property type="entry name" value="NAD_binding_8"/>
    <property type="match status" value="1"/>
</dbReference>
<name>A0A840VR29_9PROT</name>
<dbReference type="EC" id="5.4.99.9" evidence="2"/>
<keyword evidence="2" id="KW-0413">Isomerase</keyword>
<dbReference type="RefSeq" id="WP_183267061.1">
    <property type="nucleotide sequence ID" value="NZ_JACHFJ010000011.1"/>
</dbReference>
<evidence type="ECO:0000313" key="2">
    <source>
        <dbReference type="EMBL" id="MBB5374051.1"/>
    </source>
</evidence>
<sequence>MRILVVGAGFSGAVYARTLAEAGHDITVIDKRPHIGGNAYDFIDANGVRVHHYGPHLFHTKSHRVIDWLTNFAEFITYEHKVRALLPNGQLVPIPINLDTVNAVFGTDYDSAEEVEVHLARVALPIAAPNNAAEYLQSKIGVELTDLFFRPYTKKMWGFDLEDMASSVVKRIPLRMDRVDTYFSADETQILPCDGYTALFGTIFDHSRIRMYLSTAFSHEMLRNHDFCFNAMPIDEYFRFELGDLPYRSIRFHIRTEAGNVVPEAPVTNFTDTGPFTRETAWDALPHHRVEETGRRTLTKEEPCDYRDNGMERYYPVRTADGRYQALYEKYKEMAASEPNMEFIGRCGTYQYLDMDQVINQSLTGAERWLKRR</sequence>
<evidence type="ECO:0000313" key="3">
    <source>
        <dbReference type="Proteomes" id="UP000553706"/>
    </source>
</evidence>
<dbReference type="SUPFAM" id="SSF51971">
    <property type="entry name" value="Nucleotide-binding domain"/>
    <property type="match status" value="1"/>
</dbReference>
<accession>A0A840VR29</accession>
<evidence type="ECO:0000259" key="1">
    <source>
        <dbReference type="Pfam" id="PF03275"/>
    </source>
</evidence>